<keyword evidence="2" id="KW-1185">Reference proteome</keyword>
<comment type="caution">
    <text evidence="1">The sequence shown here is derived from an EMBL/GenBank/DDBJ whole genome shotgun (WGS) entry which is preliminary data.</text>
</comment>
<evidence type="ECO:0000313" key="1">
    <source>
        <dbReference type="EMBL" id="MBB5056913.1"/>
    </source>
</evidence>
<evidence type="ECO:0000313" key="2">
    <source>
        <dbReference type="Proteomes" id="UP000540989"/>
    </source>
</evidence>
<name>A0A7W8E2I3_9BACT</name>
<proteinExistence type="predicted"/>
<gene>
    <name evidence="1" type="ORF">HDF16_001598</name>
</gene>
<sequence>MQTRILKQLEDLLSDAALARSWGAIEIDLKDGKPILIRHTKQFKVDEDYPAHVRNAR</sequence>
<reference evidence="1 2" key="1">
    <citation type="submission" date="2020-08" db="EMBL/GenBank/DDBJ databases">
        <title>Genomic Encyclopedia of Type Strains, Phase IV (KMG-V): Genome sequencing to study the core and pangenomes of soil and plant-associated prokaryotes.</title>
        <authorList>
            <person name="Whitman W."/>
        </authorList>
    </citation>
    <scope>NUCLEOTIDE SEQUENCE [LARGE SCALE GENOMIC DNA]</scope>
    <source>
        <strain evidence="1 2">M8UP14</strain>
    </source>
</reference>
<protein>
    <submittedName>
        <fullName evidence="1">Uncharacterized protein</fullName>
    </submittedName>
</protein>
<dbReference type="EMBL" id="JACHIP010000002">
    <property type="protein sequence ID" value="MBB5056913.1"/>
    <property type="molecule type" value="Genomic_DNA"/>
</dbReference>
<organism evidence="1 2">
    <name type="scientific">Granulicella aggregans</name>
    <dbReference type="NCBI Taxonomy" id="474949"/>
    <lineage>
        <taxon>Bacteria</taxon>
        <taxon>Pseudomonadati</taxon>
        <taxon>Acidobacteriota</taxon>
        <taxon>Terriglobia</taxon>
        <taxon>Terriglobales</taxon>
        <taxon>Acidobacteriaceae</taxon>
        <taxon>Granulicella</taxon>
    </lineage>
</organism>
<dbReference type="AlphaFoldDB" id="A0A7W8E2I3"/>
<dbReference type="Proteomes" id="UP000540989">
    <property type="component" value="Unassembled WGS sequence"/>
</dbReference>
<dbReference type="RefSeq" id="WP_184215254.1">
    <property type="nucleotide sequence ID" value="NZ_JACHIP010000002.1"/>
</dbReference>
<accession>A0A7W8E2I3</accession>